<feature type="transmembrane region" description="Helical" evidence="1">
    <location>
        <begin position="72"/>
        <end position="90"/>
    </location>
</feature>
<keyword evidence="1" id="KW-0812">Transmembrane</keyword>
<feature type="transmembrane region" description="Helical" evidence="1">
    <location>
        <begin position="142"/>
        <end position="164"/>
    </location>
</feature>
<evidence type="ECO:0000256" key="1">
    <source>
        <dbReference type="SAM" id="Phobius"/>
    </source>
</evidence>
<keyword evidence="3" id="KW-1185">Reference proteome</keyword>
<evidence type="ECO:0000313" key="3">
    <source>
        <dbReference type="Proteomes" id="UP000708208"/>
    </source>
</evidence>
<organism evidence="2 3">
    <name type="scientific">Allacma fusca</name>
    <dbReference type="NCBI Taxonomy" id="39272"/>
    <lineage>
        <taxon>Eukaryota</taxon>
        <taxon>Metazoa</taxon>
        <taxon>Ecdysozoa</taxon>
        <taxon>Arthropoda</taxon>
        <taxon>Hexapoda</taxon>
        <taxon>Collembola</taxon>
        <taxon>Symphypleona</taxon>
        <taxon>Sminthuridae</taxon>
        <taxon>Allacma</taxon>
    </lineage>
</organism>
<sequence>MPETENSCRMKCDPFYCCSFCSESFRYWHGSVILFLLQIIIAAIDLFLPVSYSKFGPDVNSEKYIFTWRLSVAFGISGIAVGFLGIVAACKRKRYYARTYTMLAFVVTVMTYFLLILGVMVIDEIPASAMGRDEKRDKLRVLILYYSTHLAFNSYLTLVGYGLFRYCKHRRRRLLRFRVMEHVPSVERILTRPVESLKSGFTSCASVDINDNPTGCDCQEEPDIPEKTLEN</sequence>
<dbReference type="Proteomes" id="UP000708208">
    <property type="component" value="Unassembled WGS sequence"/>
</dbReference>
<comment type="caution">
    <text evidence="2">The sequence shown here is derived from an EMBL/GenBank/DDBJ whole genome shotgun (WGS) entry which is preliminary data.</text>
</comment>
<dbReference type="AlphaFoldDB" id="A0A8J2PC80"/>
<protein>
    <submittedName>
        <fullName evidence="2">Uncharacterized protein</fullName>
    </submittedName>
</protein>
<dbReference type="EMBL" id="CAJVCH010528925">
    <property type="protein sequence ID" value="CAG7823257.1"/>
    <property type="molecule type" value="Genomic_DNA"/>
</dbReference>
<keyword evidence="1" id="KW-1133">Transmembrane helix</keyword>
<name>A0A8J2PC80_9HEXA</name>
<feature type="transmembrane region" description="Helical" evidence="1">
    <location>
        <begin position="32"/>
        <end position="52"/>
    </location>
</feature>
<feature type="transmembrane region" description="Helical" evidence="1">
    <location>
        <begin position="102"/>
        <end position="122"/>
    </location>
</feature>
<keyword evidence="1" id="KW-0472">Membrane</keyword>
<accession>A0A8J2PC80</accession>
<reference evidence="2" key="1">
    <citation type="submission" date="2021-06" db="EMBL/GenBank/DDBJ databases">
        <authorList>
            <person name="Hodson N. C."/>
            <person name="Mongue J. A."/>
            <person name="Jaron S. K."/>
        </authorList>
    </citation>
    <scope>NUCLEOTIDE SEQUENCE</scope>
</reference>
<proteinExistence type="predicted"/>
<gene>
    <name evidence="2" type="ORF">AFUS01_LOCUS33482</name>
</gene>
<evidence type="ECO:0000313" key="2">
    <source>
        <dbReference type="EMBL" id="CAG7823257.1"/>
    </source>
</evidence>